<feature type="binding site" evidence="4">
    <location>
        <position position="141"/>
    </location>
    <ligand>
        <name>Zn(2+)</name>
        <dbReference type="ChEBI" id="CHEBI:29105"/>
    </ligand>
</feature>
<evidence type="ECO:0000313" key="7">
    <source>
        <dbReference type="EMBL" id="PFG15699.1"/>
    </source>
</evidence>
<feature type="domain" description="Deacetylase sirtuin-type" evidence="6">
    <location>
        <begin position="14"/>
        <end position="293"/>
    </location>
</feature>
<gene>
    <name evidence="7" type="ORF">ATK74_0219</name>
</gene>
<dbReference type="Gene3D" id="3.30.1600.10">
    <property type="entry name" value="SIR2/SIRT2 'Small Domain"/>
    <property type="match status" value="1"/>
</dbReference>
<reference evidence="7 8" key="1">
    <citation type="submission" date="2017-10" db="EMBL/GenBank/DDBJ databases">
        <title>Sequencing the genomes of 1000 actinobacteria strains.</title>
        <authorList>
            <person name="Klenk H.-P."/>
        </authorList>
    </citation>
    <scope>NUCLEOTIDE SEQUENCE [LARGE SCALE GENOMIC DNA]</scope>
    <source>
        <strain evidence="7 8">DSM 15597</strain>
    </source>
</reference>
<dbReference type="InterPro" id="IPR003000">
    <property type="entry name" value="Sirtuin"/>
</dbReference>
<dbReference type="GO" id="GO:0017136">
    <property type="term" value="F:histone deacetylase activity, NAD-dependent"/>
    <property type="evidence" value="ECO:0007669"/>
    <property type="project" value="TreeGrafter"/>
</dbReference>
<feature type="active site" description="Proton acceptor" evidence="4">
    <location>
        <position position="133"/>
    </location>
</feature>
<dbReference type="Gene3D" id="3.40.50.1220">
    <property type="entry name" value="TPP-binding domain"/>
    <property type="match status" value="1"/>
</dbReference>
<dbReference type="InterPro" id="IPR029035">
    <property type="entry name" value="DHS-like_NAD/FAD-binding_dom"/>
</dbReference>
<dbReference type="SUPFAM" id="SSF52467">
    <property type="entry name" value="DHS-like NAD/FAD-binding domain"/>
    <property type="match status" value="1"/>
</dbReference>
<dbReference type="PANTHER" id="PTHR11085">
    <property type="entry name" value="NAD-DEPENDENT PROTEIN DEACYLASE SIRTUIN-5, MITOCHONDRIAL-RELATED"/>
    <property type="match status" value="1"/>
</dbReference>
<evidence type="ECO:0000256" key="1">
    <source>
        <dbReference type="ARBA" id="ARBA00012928"/>
    </source>
</evidence>
<dbReference type="RefSeq" id="WP_098459309.1">
    <property type="nucleotide sequence ID" value="NZ_PDJC01000001.1"/>
</dbReference>
<dbReference type="PROSITE" id="PS50305">
    <property type="entry name" value="SIRTUIN"/>
    <property type="match status" value="1"/>
</dbReference>
<dbReference type="AlphaFoldDB" id="A0A2A9CQ83"/>
<sequence length="298" mass="31943">MSGIGWLPGEPDTRPPAGQDDLDAAVAALSGRRIVALTGAGFSTDSGLPDYRGPEAKPRNPITYSQFVSSADFRRHYWARNHLGWHQLHVTEPNEGHYALARLEAAGIVSGVITQNVDRLHQRAGSRAVIDLHGHYQLVRCLNCDFRCTREELDVRLLQLNPGFLERVTELGDVEIAPDADAVLAETGDFVVADCPVCGGILKPDIVFFGESVPTEKVEAAFAMVEAGGALLVAGTSLAVMSGLRFVRHAARLGLPIVMVNRGLTRGDELATVRLNAGTSQVVSYLEQQLPTLAAGSG</sequence>
<accession>A0A2A9CQ83</accession>
<keyword evidence="2" id="KW-0808">Transferase</keyword>
<dbReference type="OrthoDB" id="9800582at2"/>
<feature type="binding site" evidence="4">
    <location>
        <position position="144"/>
    </location>
    <ligand>
        <name>Zn(2+)</name>
        <dbReference type="ChEBI" id="CHEBI:29105"/>
    </ligand>
</feature>
<feature type="binding site" evidence="4">
    <location>
        <position position="198"/>
    </location>
    <ligand>
        <name>Zn(2+)</name>
        <dbReference type="ChEBI" id="CHEBI:29105"/>
    </ligand>
</feature>
<dbReference type="InterPro" id="IPR026590">
    <property type="entry name" value="Ssirtuin_cat_dom"/>
</dbReference>
<dbReference type="EMBL" id="PDJC01000001">
    <property type="protein sequence ID" value="PFG15699.1"/>
    <property type="molecule type" value="Genomic_DNA"/>
</dbReference>
<evidence type="ECO:0000313" key="8">
    <source>
        <dbReference type="Proteomes" id="UP000226079"/>
    </source>
</evidence>
<keyword evidence="4" id="KW-0862">Zinc</keyword>
<name>A0A2A9CQ83_9ACTN</name>
<proteinExistence type="predicted"/>
<dbReference type="InterPro" id="IPR050134">
    <property type="entry name" value="NAD-dep_sirtuin_deacylases"/>
</dbReference>
<comment type="caution">
    <text evidence="7">The sequence shown here is derived from an EMBL/GenBank/DDBJ whole genome shotgun (WGS) entry which is preliminary data.</text>
</comment>
<evidence type="ECO:0000256" key="3">
    <source>
        <dbReference type="ARBA" id="ARBA00023027"/>
    </source>
</evidence>
<feature type="binding site" evidence="4">
    <location>
        <position position="195"/>
    </location>
    <ligand>
        <name>Zn(2+)</name>
        <dbReference type="ChEBI" id="CHEBI:29105"/>
    </ligand>
</feature>
<keyword evidence="8" id="KW-1185">Reference proteome</keyword>
<dbReference type="Pfam" id="PF02146">
    <property type="entry name" value="SIR2"/>
    <property type="match status" value="1"/>
</dbReference>
<dbReference type="GO" id="GO:0070403">
    <property type="term" value="F:NAD+ binding"/>
    <property type="evidence" value="ECO:0007669"/>
    <property type="project" value="InterPro"/>
</dbReference>
<evidence type="ECO:0000259" key="6">
    <source>
        <dbReference type="PROSITE" id="PS50305"/>
    </source>
</evidence>
<organism evidence="7 8">
    <name type="scientific">Propionicimonas paludicola</name>
    <dbReference type="NCBI Taxonomy" id="185243"/>
    <lineage>
        <taxon>Bacteria</taxon>
        <taxon>Bacillati</taxon>
        <taxon>Actinomycetota</taxon>
        <taxon>Actinomycetes</taxon>
        <taxon>Propionibacteriales</taxon>
        <taxon>Nocardioidaceae</taxon>
        <taxon>Propionicimonas</taxon>
    </lineage>
</organism>
<feature type="region of interest" description="Disordered" evidence="5">
    <location>
        <begin position="1"/>
        <end position="20"/>
    </location>
</feature>
<dbReference type="InterPro" id="IPR026591">
    <property type="entry name" value="Sirtuin_cat_small_dom_sf"/>
</dbReference>
<keyword evidence="3" id="KW-0520">NAD</keyword>
<evidence type="ECO:0000256" key="2">
    <source>
        <dbReference type="ARBA" id="ARBA00022679"/>
    </source>
</evidence>
<evidence type="ECO:0000256" key="4">
    <source>
        <dbReference type="PROSITE-ProRule" id="PRU00236"/>
    </source>
</evidence>
<dbReference type="GO" id="GO:0046872">
    <property type="term" value="F:metal ion binding"/>
    <property type="evidence" value="ECO:0007669"/>
    <property type="project" value="UniProtKB-KW"/>
</dbReference>
<keyword evidence="4" id="KW-0479">Metal-binding</keyword>
<dbReference type="PANTHER" id="PTHR11085:SF10">
    <property type="entry name" value="NAD-DEPENDENT PROTEIN DEACYLASE SIRTUIN-5, MITOCHONDRIAL-RELATED"/>
    <property type="match status" value="1"/>
</dbReference>
<dbReference type="EC" id="2.3.1.286" evidence="1"/>
<evidence type="ECO:0000256" key="5">
    <source>
        <dbReference type="SAM" id="MobiDB-lite"/>
    </source>
</evidence>
<dbReference type="Proteomes" id="UP000226079">
    <property type="component" value="Unassembled WGS sequence"/>
</dbReference>
<protein>
    <recommendedName>
        <fullName evidence="1">protein acetyllysine N-acetyltransferase</fullName>
        <ecNumber evidence="1">2.3.1.286</ecNumber>
    </recommendedName>
</protein>